<evidence type="ECO:0000256" key="10">
    <source>
        <dbReference type="ARBA" id="ARBA00022777"/>
    </source>
</evidence>
<dbReference type="FunFam" id="3.30.60.20:FF:000003">
    <property type="entry name" value="Protein kinase C delta"/>
    <property type="match status" value="1"/>
</dbReference>
<dbReference type="PROSITE" id="PS50081">
    <property type="entry name" value="ZF_DAG_PE_2"/>
    <property type="match status" value="2"/>
</dbReference>
<dbReference type="FunFam" id="3.30.60.20:FF:000063">
    <property type="entry name" value="Protein kinase C"/>
    <property type="match status" value="1"/>
</dbReference>
<dbReference type="SUPFAM" id="SSF57889">
    <property type="entry name" value="Cysteine-rich domain"/>
    <property type="match status" value="2"/>
</dbReference>
<evidence type="ECO:0000256" key="8">
    <source>
        <dbReference type="ARBA" id="ARBA00022741"/>
    </source>
</evidence>
<dbReference type="Pfam" id="PF00168">
    <property type="entry name" value="C2"/>
    <property type="match status" value="1"/>
</dbReference>
<feature type="domain" description="Protein kinase" evidence="21">
    <location>
        <begin position="489"/>
        <end position="746"/>
    </location>
</feature>
<keyword evidence="8 17" id="KW-0547">Nucleotide-binding</keyword>
<dbReference type="InterPro" id="IPR011009">
    <property type="entry name" value="Kinase-like_dom_sf"/>
</dbReference>
<evidence type="ECO:0000256" key="12">
    <source>
        <dbReference type="ARBA" id="ARBA00022840"/>
    </source>
</evidence>
<dbReference type="CDD" id="cd05591">
    <property type="entry name" value="STKc_nPKC_epsilon"/>
    <property type="match status" value="1"/>
</dbReference>
<evidence type="ECO:0000256" key="14">
    <source>
        <dbReference type="ARBA" id="ARBA00047470"/>
    </source>
</evidence>
<evidence type="ECO:0000256" key="13">
    <source>
        <dbReference type="ARBA" id="ARBA00047272"/>
    </source>
</evidence>
<dbReference type="PROSITE" id="PS50011">
    <property type="entry name" value="PROTEIN_KINASE_DOM"/>
    <property type="match status" value="1"/>
</dbReference>
<dbReference type="SMART" id="SM00239">
    <property type="entry name" value="C2"/>
    <property type="match status" value="1"/>
</dbReference>
<evidence type="ECO:0000313" key="24">
    <source>
        <dbReference type="EMBL" id="CAH2094943.1"/>
    </source>
</evidence>
<evidence type="ECO:0000256" key="16">
    <source>
        <dbReference type="PIRSR" id="PIRSR000551-50"/>
    </source>
</evidence>
<dbReference type="FunFam" id="2.60.40.150:FF:000056">
    <property type="entry name" value="Protein kinase C epsilon"/>
    <property type="match status" value="1"/>
</dbReference>
<dbReference type="InterPro" id="IPR000008">
    <property type="entry name" value="C2_dom"/>
</dbReference>
<evidence type="ECO:0000256" key="6">
    <source>
        <dbReference type="ARBA" id="ARBA00022723"/>
    </source>
</evidence>
<dbReference type="SMART" id="SM00109">
    <property type="entry name" value="C1"/>
    <property type="match status" value="2"/>
</dbReference>
<keyword evidence="9" id="KW-0863">Zinc-finger</keyword>
<dbReference type="PROSITE" id="PS00108">
    <property type="entry name" value="PROTEIN_KINASE_ST"/>
    <property type="match status" value="1"/>
</dbReference>
<dbReference type="SMART" id="SM00220">
    <property type="entry name" value="S_TKc"/>
    <property type="match status" value="1"/>
</dbReference>
<comment type="caution">
    <text evidence="24">The sequence shown here is derived from an EMBL/GenBank/DDBJ whole genome shotgun (WGS) entry which is preliminary data.</text>
</comment>
<dbReference type="InterPro" id="IPR002219">
    <property type="entry name" value="PKC_DAG/PE"/>
</dbReference>
<keyword evidence="4" id="KW-0597">Phosphoprotein</keyword>
<evidence type="ECO:0000259" key="20">
    <source>
        <dbReference type="PROSITE" id="PS50004"/>
    </source>
</evidence>
<dbReference type="InterPro" id="IPR014376">
    <property type="entry name" value="Prot_kin_PKC_delta"/>
</dbReference>
<dbReference type="CDD" id="cd20838">
    <property type="entry name" value="C1_nPKC_epsilon-like_rpt2"/>
    <property type="match status" value="1"/>
</dbReference>
<keyword evidence="10" id="KW-0418">Kinase</keyword>
<dbReference type="SUPFAM" id="SSF49562">
    <property type="entry name" value="C2 domain (Calcium/lipid-binding domain, CaLB)"/>
    <property type="match status" value="1"/>
</dbReference>
<dbReference type="Gene3D" id="2.60.40.150">
    <property type="entry name" value="C2 domain"/>
    <property type="match status" value="1"/>
</dbReference>
<evidence type="ECO:0000256" key="17">
    <source>
        <dbReference type="PIRSR" id="PIRSR000551-51"/>
    </source>
</evidence>
<dbReference type="Gene3D" id="1.10.510.10">
    <property type="entry name" value="Transferase(Phosphotransferase) domain 1"/>
    <property type="match status" value="1"/>
</dbReference>
<dbReference type="FunFam" id="1.10.510.10:FF:000126">
    <property type="entry name" value="Protein kinase C epsilon"/>
    <property type="match status" value="1"/>
</dbReference>
<evidence type="ECO:0000256" key="18">
    <source>
        <dbReference type="PROSITE-ProRule" id="PRU10141"/>
    </source>
</evidence>
<name>A0AAU9U6Z9_EUPED</name>
<evidence type="ECO:0000256" key="3">
    <source>
        <dbReference type="ARBA" id="ARBA00022527"/>
    </source>
</evidence>
<evidence type="ECO:0000256" key="2">
    <source>
        <dbReference type="ARBA" id="ARBA00012429"/>
    </source>
</evidence>
<dbReference type="Pfam" id="PF00130">
    <property type="entry name" value="C1_1"/>
    <property type="match status" value="2"/>
</dbReference>
<evidence type="ECO:0000256" key="9">
    <source>
        <dbReference type="ARBA" id="ARBA00022771"/>
    </source>
</evidence>
<keyword evidence="5" id="KW-0808">Transferase</keyword>
<dbReference type="Pfam" id="PF00069">
    <property type="entry name" value="Pkinase"/>
    <property type="match status" value="1"/>
</dbReference>
<evidence type="ECO:0000256" key="4">
    <source>
        <dbReference type="ARBA" id="ARBA00022553"/>
    </source>
</evidence>
<dbReference type="Pfam" id="PF00433">
    <property type="entry name" value="Pkinase_C"/>
    <property type="match status" value="1"/>
</dbReference>
<comment type="catalytic activity">
    <reaction evidence="13">
        <text>L-threonyl-[protein] + ATP = O-phospho-L-threonyl-[protein] + ADP + H(+)</text>
        <dbReference type="Rhea" id="RHEA:46608"/>
        <dbReference type="Rhea" id="RHEA-COMP:11060"/>
        <dbReference type="Rhea" id="RHEA-COMP:11605"/>
        <dbReference type="ChEBI" id="CHEBI:15378"/>
        <dbReference type="ChEBI" id="CHEBI:30013"/>
        <dbReference type="ChEBI" id="CHEBI:30616"/>
        <dbReference type="ChEBI" id="CHEBI:61977"/>
        <dbReference type="ChEBI" id="CHEBI:456216"/>
        <dbReference type="EC" id="2.7.11.13"/>
    </reaction>
</comment>
<feature type="domain" description="Phorbol-ester/DAG-type" evidence="22">
    <location>
        <begin position="245"/>
        <end position="295"/>
    </location>
</feature>
<dbReference type="GO" id="GO:0008270">
    <property type="term" value="F:zinc ion binding"/>
    <property type="evidence" value="ECO:0007669"/>
    <property type="project" value="UniProtKB-KW"/>
</dbReference>
<dbReference type="PANTHER" id="PTHR24351">
    <property type="entry name" value="RIBOSOMAL PROTEIN S6 KINASE"/>
    <property type="match status" value="1"/>
</dbReference>
<dbReference type="InterPro" id="IPR017441">
    <property type="entry name" value="Protein_kinase_ATP_BS"/>
</dbReference>
<dbReference type="AlphaFoldDB" id="A0AAU9U6Z9"/>
<evidence type="ECO:0000259" key="22">
    <source>
        <dbReference type="PROSITE" id="PS50081"/>
    </source>
</evidence>
<protein>
    <recommendedName>
        <fullName evidence="2">protein kinase C</fullName>
        <ecNumber evidence="2">2.7.11.13</ecNumber>
    </recommendedName>
</protein>
<dbReference type="InterPro" id="IPR000719">
    <property type="entry name" value="Prot_kinase_dom"/>
</dbReference>
<dbReference type="EC" id="2.7.11.13" evidence="2"/>
<reference evidence="24" key="1">
    <citation type="submission" date="2022-03" db="EMBL/GenBank/DDBJ databases">
        <authorList>
            <person name="Tunstrom K."/>
        </authorList>
    </citation>
    <scope>NUCLEOTIDE SEQUENCE</scope>
</reference>
<sequence>MFSGTVRVKVCEATGLRPTDFQKRHNMTFGKPDDQPIDPYVSIDADEHHLDRSSTKPKTFDPVWNETFIHEVQNVTSLGITVFHDAAIPPDDFVANCTIPFEDLMHREKDATDFWVDLEPQGKLHLKIDLKWNAQVSGAAPRAARGREFREGAGFARRRGAMRRRVHQVNGHKFMATFLRQPTFCSHCREFIWGIGKQGYQCQVCTCVVHKRCHSSVVTKCPGMKEEQHGGVGVSGGQRFNVNVPHRFVVHSYKRFTFCDHCGSLLYGLIKQGLQCEVCSMNVHKRCQKNVANNCGINTKAMAEILNEMGISPDKNPRPRASKYLNTPLMEGPPELSSEEGKDSDRQDDKISLGTPQYPSASPNIPRLPSVSPSIPLDSQVSPSILLYPQVSLAIPQYPSLSPKYPLVSLGSSQYPLVSLSTPQVSPNIPRRAPSMGDTWSTPIYAGYLKRELRVGGSGGCGGGERACTERVAGAEGESAGQKVSLDDFHFIKVLGKGSFGKVMLAEKKGTDEVYAVKVLKKDAIIQDDDVECTLTERRVLALAARHPFLTALHTAFQTPERLFFVMEYVDGGDLMFQIQRARKFDEPRARFYAAEVTLALQFLHAHGVIYRDLKLDNILLDSEGHCKLADFGMCKEGILDGATTTTFCGTPDYIAPEILQELEYGPSVDWWALGVLLYEMLAGQPPFEADNEDDLFESILHDDVLYPVWLSKDAVSILKGFMTKNPSRRLGVLGGAAGIRAHAFFRDMDWDALAQRRLRPPFRPKVKSKREAANFDAEFTKEEPCLTPVPPDVLRAINQEEFKGFSFINKDFNPTPAP</sequence>
<feature type="region of interest" description="Disordered" evidence="19">
    <location>
        <begin position="310"/>
        <end position="371"/>
    </location>
</feature>
<dbReference type="GO" id="GO:0007611">
    <property type="term" value="P:learning or memory"/>
    <property type="evidence" value="ECO:0007669"/>
    <property type="project" value="UniProtKB-ARBA"/>
</dbReference>
<dbReference type="CDD" id="cd04014">
    <property type="entry name" value="C2_PKC_epsilon"/>
    <property type="match status" value="1"/>
</dbReference>
<evidence type="ECO:0000256" key="19">
    <source>
        <dbReference type="SAM" id="MobiDB-lite"/>
    </source>
</evidence>
<evidence type="ECO:0000256" key="11">
    <source>
        <dbReference type="ARBA" id="ARBA00022833"/>
    </source>
</evidence>
<evidence type="ECO:0000256" key="1">
    <source>
        <dbReference type="ARBA" id="ARBA00005490"/>
    </source>
</evidence>
<dbReference type="PROSITE" id="PS00479">
    <property type="entry name" value="ZF_DAG_PE_1"/>
    <property type="match status" value="1"/>
</dbReference>
<gene>
    <name evidence="24" type="ORF">EEDITHA_LOCUS10454</name>
</gene>
<evidence type="ECO:0000256" key="5">
    <source>
        <dbReference type="ARBA" id="ARBA00022679"/>
    </source>
</evidence>
<comment type="catalytic activity">
    <reaction evidence="14">
        <text>L-seryl-[protein] + ATP = O-phospho-L-seryl-[protein] + ADP + H(+)</text>
        <dbReference type="Rhea" id="RHEA:17989"/>
        <dbReference type="Rhea" id="RHEA-COMP:9863"/>
        <dbReference type="Rhea" id="RHEA-COMP:11604"/>
        <dbReference type="ChEBI" id="CHEBI:15378"/>
        <dbReference type="ChEBI" id="CHEBI:29999"/>
        <dbReference type="ChEBI" id="CHEBI:30616"/>
        <dbReference type="ChEBI" id="CHEBI:83421"/>
        <dbReference type="ChEBI" id="CHEBI:456216"/>
        <dbReference type="EC" id="2.7.11.13"/>
    </reaction>
</comment>
<dbReference type="InterPro" id="IPR046349">
    <property type="entry name" value="C1-like_sf"/>
</dbReference>
<feature type="binding site" evidence="17">
    <location>
        <begin position="495"/>
        <end position="503"/>
    </location>
    <ligand>
        <name>ATP</name>
        <dbReference type="ChEBI" id="CHEBI:30616"/>
    </ligand>
</feature>
<feature type="compositionally biased region" description="Basic and acidic residues" evidence="19">
    <location>
        <begin position="339"/>
        <end position="351"/>
    </location>
</feature>
<dbReference type="PROSITE" id="PS00107">
    <property type="entry name" value="PROTEIN_KINASE_ATP"/>
    <property type="match status" value="1"/>
</dbReference>
<comment type="function">
    <text evidence="15">PKC is activated by diacylglycerol which in turn phosphorylates a range of cellular proteins. PKC also serves as the receptor for phorbol esters, a class of tumor promoters.</text>
</comment>
<dbReference type="PIRSF" id="PIRSF000551">
    <property type="entry name" value="PKC_delta"/>
    <property type="match status" value="1"/>
</dbReference>
<dbReference type="GO" id="GO:0005524">
    <property type="term" value="F:ATP binding"/>
    <property type="evidence" value="ECO:0007669"/>
    <property type="project" value="UniProtKB-UniRule"/>
</dbReference>
<keyword evidence="3" id="KW-0723">Serine/threonine-protein kinase</keyword>
<evidence type="ECO:0000259" key="21">
    <source>
        <dbReference type="PROSITE" id="PS50011"/>
    </source>
</evidence>
<dbReference type="SMART" id="SM00133">
    <property type="entry name" value="S_TK_X"/>
    <property type="match status" value="1"/>
</dbReference>
<feature type="binding site" evidence="17 18">
    <location>
        <position position="518"/>
    </location>
    <ligand>
        <name>ATP</name>
        <dbReference type="ChEBI" id="CHEBI:30616"/>
    </ligand>
</feature>
<feature type="domain" description="AGC-kinase C-terminal" evidence="23">
    <location>
        <begin position="747"/>
        <end position="818"/>
    </location>
</feature>
<keyword evidence="25" id="KW-1185">Reference proteome</keyword>
<dbReference type="PROSITE" id="PS51285">
    <property type="entry name" value="AGC_KINASE_CTER"/>
    <property type="match status" value="1"/>
</dbReference>
<feature type="active site" description="Proton acceptor" evidence="16">
    <location>
        <position position="613"/>
    </location>
</feature>
<accession>A0AAU9U6Z9</accession>
<dbReference type="Gene3D" id="3.30.60.20">
    <property type="match status" value="2"/>
</dbReference>
<keyword evidence="7" id="KW-0677">Repeat</keyword>
<dbReference type="InterPro" id="IPR008271">
    <property type="entry name" value="Ser/Thr_kinase_AS"/>
</dbReference>
<keyword evidence="6" id="KW-0479">Metal-binding</keyword>
<dbReference type="InterPro" id="IPR000961">
    <property type="entry name" value="AGC-kinase_C"/>
</dbReference>
<feature type="domain" description="Phorbol-ester/DAG-type" evidence="22">
    <location>
        <begin position="171"/>
        <end position="221"/>
    </location>
</feature>
<evidence type="ECO:0000259" key="23">
    <source>
        <dbReference type="PROSITE" id="PS51285"/>
    </source>
</evidence>
<dbReference type="Proteomes" id="UP001153954">
    <property type="component" value="Unassembled WGS sequence"/>
</dbReference>
<dbReference type="InterPro" id="IPR034669">
    <property type="entry name" value="nPKC_epsilon"/>
</dbReference>
<dbReference type="EMBL" id="CAKOGL010000014">
    <property type="protein sequence ID" value="CAH2094943.1"/>
    <property type="molecule type" value="Genomic_DNA"/>
</dbReference>
<dbReference type="SUPFAM" id="SSF56112">
    <property type="entry name" value="Protein kinase-like (PK-like)"/>
    <property type="match status" value="1"/>
</dbReference>
<dbReference type="InterPro" id="IPR020454">
    <property type="entry name" value="DAG/PE-bd"/>
</dbReference>
<proteinExistence type="inferred from homology"/>
<dbReference type="PROSITE" id="PS50004">
    <property type="entry name" value="C2"/>
    <property type="match status" value="1"/>
</dbReference>
<dbReference type="PRINTS" id="PR00008">
    <property type="entry name" value="DAGPEDOMAIN"/>
</dbReference>
<dbReference type="Gene3D" id="3.30.200.20">
    <property type="entry name" value="Phosphorylase Kinase, domain 1"/>
    <property type="match status" value="1"/>
</dbReference>
<feature type="compositionally biased region" description="Polar residues" evidence="19">
    <location>
        <begin position="354"/>
        <end position="363"/>
    </location>
</feature>
<dbReference type="InterPro" id="IPR017892">
    <property type="entry name" value="Pkinase_C"/>
</dbReference>
<feature type="domain" description="C2" evidence="20">
    <location>
        <begin position="1"/>
        <end position="116"/>
    </location>
</feature>
<dbReference type="FunFam" id="3.30.200.20:FF:000080">
    <property type="entry name" value="Protein kinase C"/>
    <property type="match status" value="1"/>
</dbReference>
<keyword evidence="11" id="KW-0862">Zinc</keyword>
<dbReference type="CDD" id="cd20835">
    <property type="entry name" value="C1_nPKC_epsilon-like_rpt1"/>
    <property type="match status" value="1"/>
</dbReference>
<evidence type="ECO:0000256" key="7">
    <source>
        <dbReference type="ARBA" id="ARBA00022737"/>
    </source>
</evidence>
<comment type="similarity">
    <text evidence="1">Belongs to the protein kinase superfamily. AGC Ser/Thr protein kinase family. PKC subfamily.</text>
</comment>
<evidence type="ECO:0000256" key="15">
    <source>
        <dbReference type="ARBA" id="ARBA00056408"/>
    </source>
</evidence>
<organism evidence="24 25">
    <name type="scientific">Euphydryas editha</name>
    <name type="common">Edith's checkerspot</name>
    <dbReference type="NCBI Taxonomy" id="104508"/>
    <lineage>
        <taxon>Eukaryota</taxon>
        <taxon>Metazoa</taxon>
        <taxon>Ecdysozoa</taxon>
        <taxon>Arthropoda</taxon>
        <taxon>Hexapoda</taxon>
        <taxon>Insecta</taxon>
        <taxon>Pterygota</taxon>
        <taxon>Neoptera</taxon>
        <taxon>Endopterygota</taxon>
        <taxon>Lepidoptera</taxon>
        <taxon>Glossata</taxon>
        <taxon>Ditrysia</taxon>
        <taxon>Papilionoidea</taxon>
        <taxon>Nymphalidae</taxon>
        <taxon>Nymphalinae</taxon>
        <taxon>Euphydryas</taxon>
    </lineage>
</organism>
<evidence type="ECO:0000313" key="25">
    <source>
        <dbReference type="Proteomes" id="UP001153954"/>
    </source>
</evidence>
<dbReference type="InterPro" id="IPR035892">
    <property type="entry name" value="C2_domain_sf"/>
</dbReference>
<keyword evidence="12 17" id="KW-0067">ATP-binding</keyword>
<dbReference type="GO" id="GO:0004697">
    <property type="term" value="F:diacylglycerol-dependent serine/threonine kinase activity"/>
    <property type="evidence" value="ECO:0007669"/>
    <property type="project" value="UniProtKB-EC"/>
</dbReference>